<dbReference type="EMBL" id="JABXWD010000382">
    <property type="protein sequence ID" value="MBV6342922.1"/>
    <property type="molecule type" value="Genomic_DNA"/>
</dbReference>
<keyword evidence="2" id="KW-1185">Reference proteome</keyword>
<accession>A0ABS6S2Q6</accession>
<organism evidence="1 2">
    <name type="scientific">Candidatus Magnetobacterium casense</name>
    <dbReference type="NCBI Taxonomy" id="1455061"/>
    <lineage>
        <taxon>Bacteria</taxon>
        <taxon>Pseudomonadati</taxon>
        <taxon>Nitrospirota</taxon>
        <taxon>Thermodesulfovibrionia</taxon>
        <taxon>Thermodesulfovibrionales</taxon>
        <taxon>Candidatus Magnetobacteriaceae</taxon>
        <taxon>Candidatus Magnetobacterium</taxon>
    </lineage>
</organism>
<proteinExistence type="predicted"/>
<name>A0ABS6S2Q6_9BACT</name>
<feature type="non-terminal residue" evidence="1">
    <location>
        <position position="101"/>
    </location>
</feature>
<evidence type="ECO:0008006" key="3">
    <source>
        <dbReference type="Google" id="ProtNLM"/>
    </source>
</evidence>
<evidence type="ECO:0000313" key="2">
    <source>
        <dbReference type="Proteomes" id="UP001196980"/>
    </source>
</evidence>
<sequence>MIHQIYDKLLKELIKNVPPKFLKILTGYETGKFLDIQLPSVQIRQPDLLVDVLDGNIVHIEIQSTNDKNITARMYEYSALILKQYGILPLQTLLYIGDKPI</sequence>
<evidence type="ECO:0000313" key="1">
    <source>
        <dbReference type="EMBL" id="MBV6342922.1"/>
    </source>
</evidence>
<dbReference type="Proteomes" id="UP001196980">
    <property type="component" value="Unassembled WGS sequence"/>
</dbReference>
<comment type="caution">
    <text evidence="1">The sequence shown here is derived from an EMBL/GenBank/DDBJ whole genome shotgun (WGS) entry which is preliminary data.</text>
</comment>
<reference evidence="1 2" key="1">
    <citation type="journal article" date="2020" name="J Geophys Res Biogeosci">
        <title>Magnetotaxis as an Adaptation to Enable Bacterial Shuttling of Microbial Sulfur and Sulfur Cycling Across Aquatic Oxic#Anoxic Interfaces.</title>
        <authorList>
            <person name="Li J."/>
            <person name="Liu P."/>
            <person name="Wang J."/>
            <person name="Roberts A.P."/>
            <person name="Pan Y."/>
        </authorList>
    </citation>
    <scope>NUCLEOTIDE SEQUENCE [LARGE SCALE GENOMIC DNA]</scope>
    <source>
        <strain evidence="1 2">MYR-1_YQ</strain>
    </source>
</reference>
<gene>
    <name evidence="1" type="ORF">HWQ67_15170</name>
</gene>
<protein>
    <recommendedName>
        <fullName evidence="3">GxxExxY protein</fullName>
    </recommendedName>
</protein>